<organism evidence="13">
    <name type="scientific">hydrothermal vent metagenome</name>
    <dbReference type="NCBI Taxonomy" id="652676"/>
    <lineage>
        <taxon>unclassified sequences</taxon>
        <taxon>metagenomes</taxon>
        <taxon>ecological metagenomes</taxon>
    </lineage>
</organism>
<dbReference type="AlphaFoldDB" id="A0A3B0V4Z7"/>
<keyword evidence="7" id="KW-0067">ATP-binding</keyword>
<keyword evidence="9 13" id="KW-0030">Aminoacyl-tRNA synthetase</keyword>
<dbReference type="PANTHER" id="PTHR42753:SF2">
    <property type="entry name" value="PROLINE--TRNA LIGASE"/>
    <property type="match status" value="1"/>
</dbReference>
<dbReference type="PANTHER" id="PTHR42753">
    <property type="entry name" value="MITOCHONDRIAL RIBOSOME PROTEIN L39/PROLYL-TRNA LIGASE FAMILY MEMBER"/>
    <property type="match status" value="1"/>
</dbReference>
<evidence type="ECO:0000256" key="7">
    <source>
        <dbReference type="ARBA" id="ARBA00022840"/>
    </source>
</evidence>
<dbReference type="HAMAP" id="MF_01569">
    <property type="entry name" value="Pro_tRNA_synth_type1"/>
    <property type="match status" value="1"/>
</dbReference>
<dbReference type="CDD" id="cd04334">
    <property type="entry name" value="ProRS-INS"/>
    <property type="match status" value="1"/>
</dbReference>
<dbReference type="GO" id="GO:0005524">
    <property type="term" value="F:ATP binding"/>
    <property type="evidence" value="ECO:0007669"/>
    <property type="project" value="UniProtKB-KW"/>
</dbReference>
<dbReference type="InterPro" id="IPR004154">
    <property type="entry name" value="Anticodon-bd"/>
</dbReference>
<dbReference type="InterPro" id="IPR044140">
    <property type="entry name" value="ProRS_anticodon_short"/>
</dbReference>
<evidence type="ECO:0000256" key="11">
    <source>
        <dbReference type="ARBA" id="ARBA00047671"/>
    </source>
</evidence>
<dbReference type="FunFam" id="3.30.930.10:FF:000097">
    <property type="entry name" value="Proline--tRNA ligase"/>
    <property type="match status" value="1"/>
</dbReference>
<dbReference type="InterPro" id="IPR036621">
    <property type="entry name" value="Anticodon-bd_dom_sf"/>
</dbReference>
<dbReference type="EC" id="6.1.1.15" evidence="3"/>
<dbReference type="GO" id="GO:0002161">
    <property type="term" value="F:aminoacyl-tRNA deacylase activity"/>
    <property type="evidence" value="ECO:0007669"/>
    <property type="project" value="InterPro"/>
</dbReference>
<gene>
    <name evidence="13" type="ORF">MNBD_GAMMA01-2091</name>
</gene>
<dbReference type="SUPFAM" id="SSF55826">
    <property type="entry name" value="YbaK/ProRS associated domain"/>
    <property type="match status" value="1"/>
</dbReference>
<comment type="subunit">
    <text evidence="2">Homodimer.</text>
</comment>
<dbReference type="EMBL" id="UOEW01000044">
    <property type="protein sequence ID" value="VAW33842.1"/>
    <property type="molecule type" value="Genomic_DNA"/>
</dbReference>
<dbReference type="Gene3D" id="3.30.930.10">
    <property type="entry name" value="Bira Bifunctional Protein, Domain 2"/>
    <property type="match status" value="2"/>
</dbReference>
<dbReference type="Pfam" id="PF04073">
    <property type="entry name" value="tRNA_edit"/>
    <property type="match status" value="1"/>
</dbReference>
<dbReference type="CDD" id="cd00779">
    <property type="entry name" value="ProRS_core_prok"/>
    <property type="match status" value="1"/>
</dbReference>
<dbReference type="InterPro" id="IPR002316">
    <property type="entry name" value="Pro-tRNA-ligase_IIa"/>
</dbReference>
<dbReference type="PIRSF" id="PIRSF001535">
    <property type="entry name" value="ProRS_1"/>
    <property type="match status" value="1"/>
</dbReference>
<feature type="domain" description="Aminoacyl-transfer RNA synthetases class-II family profile" evidence="12">
    <location>
        <begin position="34"/>
        <end position="464"/>
    </location>
</feature>
<dbReference type="InterPro" id="IPR002314">
    <property type="entry name" value="aa-tRNA-synt_IIb"/>
</dbReference>
<proteinExistence type="inferred from homology"/>
<protein>
    <recommendedName>
        <fullName evidence="3">proline--tRNA ligase</fullName>
        <ecNumber evidence="3">6.1.1.15</ecNumber>
    </recommendedName>
    <alternativeName>
        <fullName evidence="10">Prolyl-tRNA synthetase</fullName>
    </alternativeName>
</protein>
<keyword evidence="6" id="KW-0547">Nucleotide-binding</keyword>
<evidence type="ECO:0000313" key="13">
    <source>
        <dbReference type="EMBL" id="VAW33842.1"/>
    </source>
</evidence>
<dbReference type="InterPro" id="IPR045864">
    <property type="entry name" value="aa-tRNA-synth_II/BPL/LPL"/>
</dbReference>
<dbReference type="InterPro" id="IPR033730">
    <property type="entry name" value="ProRS_core_prok"/>
</dbReference>
<evidence type="ECO:0000256" key="3">
    <source>
        <dbReference type="ARBA" id="ARBA00012831"/>
    </source>
</evidence>
<dbReference type="SUPFAM" id="SSF55681">
    <property type="entry name" value="Class II aaRS and biotin synthetases"/>
    <property type="match status" value="1"/>
</dbReference>
<comment type="catalytic activity">
    <reaction evidence="11">
        <text>tRNA(Pro) + L-proline + ATP = L-prolyl-tRNA(Pro) + AMP + diphosphate</text>
        <dbReference type="Rhea" id="RHEA:14305"/>
        <dbReference type="Rhea" id="RHEA-COMP:9700"/>
        <dbReference type="Rhea" id="RHEA-COMP:9702"/>
        <dbReference type="ChEBI" id="CHEBI:30616"/>
        <dbReference type="ChEBI" id="CHEBI:33019"/>
        <dbReference type="ChEBI" id="CHEBI:60039"/>
        <dbReference type="ChEBI" id="CHEBI:78442"/>
        <dbReference type="ChEBI" id="CHEBI:78532"/>
        <dbReference type="ChEBI" id="CHEBI:456215"/>
        <dbReference type="EC" id="6.1.1.15"/>
    </reaction>
</comment>
<dbReference type="Gene3D" id="3.40.50.800">
    <property type="entry name" value="Anticodon-binding domain"/>
    <property type="match status" value="1"/>
</dbReference>
<dbReference type="Pfam" id="PF00587">
    <property type="entry name" value="tRNA-synt_2b"/>
    <property type="match status" value="1"/>
</dbReference>
<evidence type="ECO:0000256" key="4">
    <source>
        <dbReference type="ARBA" id="ARBA00022490"/>
    </source>
</evidence>
<accession>A0A3B0V4Z7</accession>
<dbReference type="InterPro" id="IPR023717">
    <property type="entry name" value="Pro-tRNA-Synthase_IIa_type1"/>
</dbReference>
<dbReference type="GO" id="GO:0006433">
    <property type="term" value="P:prolyl-tRNA aminoacylation"/>
    <property type="evidence" value="ECO:0007669"/>
    <property type="project" value="InterPro"/>
</dbReference>
<evidence type="ECO:0000256" key="5">
    <source>
        <dbReference type="ARBA" id="ARBA00022598"/>
    </source>
</evidence>
<evidence type="ECO:0000256" key="8">
    <source>
        <dbReference type="ARBA" id="ARBA00022917"/>
    </source>
</evidence>
<dbReference type="InterPro" id="IPR004500">
    <property type="entry name" value="Pro-tRNA-synth_IIa_bac-type"/>
</dbReference>
<reference evidence="13" key="1">
    <citation type="submission" date="2018-06" db="EMBL/GenBank/DDBJ databases">
        <authorList>
            <person name="Zhirakovskaya E."/>
        </authorList>
    </citation>
    <scope>NUCLEOTIDE SEQUENCE</scope>
</reference>
<dbReference type="InterPro" id="IPR006195">
    <property type="entry name" value="aa-tRNA-synth_II"/>
</dbReference>
<comment type="subcellular location">
    <subcellularLocation>
        <location evidence="1">Cytoplasm</location>
    </subcellularLocation>
</comment>
<dbReference type="GO" id="GO:0005829">
    <property type="term" value="C:cytosol"/>
    <property type="evidence" value="ECO:0007669"/>
    <property type="project" value="TreeGrafter"/>
</dbReference>
<dbReference type="CDD" id="cd00861">
    <property type="entry name" value="ProRS_anticodon_short"/>
    <property type="match status" value="1"/>
</dbReference>
<dbReference type="SUPFAM" id="SSF52954">
    <property type="entry name" value="Class II aaRS ABD-related"/>
    <property type="match status" value="1"/>
</dbReference>
<evidence type="ECO:0000256" key="2">
    <source>
        <dbReference type="ARBA" id="ARBA00011738"/>
    </source>
</evidence>
<dbReference type="NCBIfam" id="NF006625">
    <property type="entry name" value="PRK09194.1"/>
    <property type="match status" value="1"/>
</dbReference>
<evidence type="ECO:0000256" key="1">
    <source>
        <dbReference type="ARBA" id="ARBA00004496"/>
    </source>
</evidence>
<evidence type="ECO:0000256" key="10">
    <source>
        <dbReference type="ARBA" id="ARBA00029731"/>
    </source>
</evidence>
<name>A0A3B0V4Z7_9ZZZZ</name>
<dbReference type="GO" id="GO:0004827">
    <property type="term" value="F:proline-tRNA ligase activity"/>
    <property type="evidence" value="ECO:0007669"/>
    <property type="project" value="UniProtKB-EC"/>
</dbReference>
<evidence type="ECO:0000259" key="12">
    <source>
        <dbReference type="PROSITE" id="PS50862"/>
    </source>
</evidence>
<evidence type="ECO:0000256" key="9">
    <source>
        <dbReference type="ARBA" id="ARBA00023146"/>
    </source>
</evidence>
<dbReference type="InterPro" id="IPR007214">
    <property type="entry name" value="YbaK/aa-tRNA-synth-assoc-dom"/>
</dbReference>
<sequence>MRTTQYHLQTRKETPADAEIISHQLMLRTGMISRLGSGLYNWSPLGLRVLHKIEKIVRKEMDATGCLEMIMPTIQPAGLWQETERWDKYGALLLKIKDRAGRDFCFGPTHEEVITDFARREIKSYKQLPITFYQIQTKFRDEIRPRFGVMRAREFLMKDAYSFHLSSDCLKQTYALLHQAYCNIFERIGLTYRPVEADSGEIGGTESHEFHVLADSGEDAIAYSTISNYAANIEKCEVLAPTKSLKKPQETLTQVDTPAKQTIQQVADFLGLAPKKLVKTLLVVGVDAPVALVLRGDHVLNEIKAGNLAQVASPLMMLDDKQIQQLVKCDVGSIGVKDLNCHIIVDRAVTVMSDFVCGANKNDQHLMGVNWNRDASYNQVEDLRNIQAGDPSPDGKGIIKIARGIEVGHIFQLGDVYTKSMNAVVLNEQGKSQVMTMGCYGIGVSRIVAATIEQNHDEKGIIWPQQIAPFTVVILPMNMKKSERVKQVANNLYNELLELGVDVLLDDRKIRPGVMFADAELLGIPHQITIGDKSLDSGEVEYKSRKDMQNIRIKQEQIIAYIKNLLPKS</sequence>
<dbReference type="Pfam" id="PF03129">
    <property type="entry name" value="HGTP_anticodon"/>
    <property type="match status" value="1"/>
</dbReference>
<keyword evidence="8" id="KW-0648">Protein biosynthesis</keyword>
<dbReference type="FunFam" id="3.30.930.10:FF:000042">
    <property type="entry name" value="probable proline--tRNA ligase, mitochondrial"/>
    <property type="match status" value="1"/>
</dbReference>
<dbReference type="InterPro" id="IPR050062">
    <property type="entry name" value="Pro-tRNA_synthetase"/>
</dbReference>
<evidence type="ECO:0000256" key="6">
    <source>
        <dbReference type="ARBA" id="ARBA00022741"/>
    </source>
</evidence>
<dbReference type="InterPro" id="IPR036754">
    <property type="entry name" value="YbaK/aa-tRNA-synt-asso_dom_sf"/>
</dbReference>
<keyword evidence="4" id="KW-0963">Cytoplasm</keyword>
<dbReference type="PROSITE" id="PS50862">
    <property type="entry name" value="AA_TRNA_LIGASE_II"/>
    <property type="match status" value="1"/>
</dbReference>
<keyword evidence="5 13" id="KW-0436">Ligase</keyword>
<dbReference type="NCBIfam" id="TIGR00409">
    <property type="entry name" value="proS_fam_II"/>
    <property type="match status" value="1"/>
</dbReference>
<dbReference type="PRINTS" id="PR01046">
    <property type="entry name" value="TRNASYNTHPRO"/>
</dbReference>